<name>A0AAE0GB16_9CHLO</name>
<evidence type="ECO:0000256" key="1">
    <source>
        <dbReference type="SAM" id="MobiDB-lite"/>
    </source>
</evidence>
<dbReference type="AlphaFoldDB" id="A0AAE0GB16"/>
<dbReference type="Proteomes" id="UP001190700">
    <property type="component" value="Unassembled WGS sequence"/>
</dbReference>
<feature type="compositionally biased region" description="Low complexity" evidence="1">
    <location>
        <begin position="237"/>
        <end position="248"/>
    </location>
</feature>
<feature type="region of interest" description="Disordered" evidence="1">
    <location>
        <begin position="178"/>
        <end position="248"/>
    </location>
</feature>
<sequence length="248" mass="27468">MAEFKDSVPKVAHSKDERPSLSEMLKGLTPDQFYSGQEVDDDSSFMESRRRVVPTCRHPQLALLLCEQQPTSEVISVLGGGEFIIARFFSRVTTKAANAVVRSYAKQSDGLPNWEFWVLLCRYYFLEARESLRRELGWVLHHERIAVRHTLEWHRAWAARPGVATRGALLATQAFSHRDGDHDSEVDGDDQHYSNSGSDGSDSDDASEASEDGVSEAGSDIPPSLASDTDSDDSDLDFSSVVDTGEEA</sequence>
<feature type="compositionally biased region" description="Basic and acidic residues" evidence="1">
    <location>
        <begin position="1"/>
        <end position="20"/>
    </location>
</feature>
<feature type="compositionally biased region" description="Low complexity" evidence="1">
    <location>
        <begin position="215"/>
        <end position="228"/>
    </location>
</feature>
<proteinExistence type="predicted"/>
<feature type="compositionally biased region" description="Basic and acidic residues" evidence="1">
    <location>
        <begin position="178"/>
        <end position="192"/>
    </location>
</feature>
<keyword evidence="3" id="KW-1185">Reference proteome</keyword>
<protein>
    <submittedName>
        <fullName evidence="2">Uncharacterized protein</fullName>
    </submittedName>
</protein>
<feature type="compositionally biased region" description="Acidic residues" evidence="1">
    <location>
        <begin position="201"/>
        <end position="214"/>
    </location>
</feature>
<organism evidence="2 3">
    <name type="scientific">Cymbomonas tetramitiformis</name>
    <dbReference type="NCBI Taxonomy" id="36881"/>
    <lineage>
        <taxon>Eukaryota</taxon>
        <taxon>Viridiplantae</taxon>
        <taxon>Chlorophyta</taxon>
        <taxon>Pyramimonadophyceae</taxon>
        <taxon>Pyramimonadales</taxon>
        <taxon>Pyramimonadaceae</taxon>
        <taxon>Cymbomonas</taxon>
    </lineage>
</organism>
<comment type="caution">
    <text evidence="2">The sequence shown here is derived from an EMBL/GenBank/DDBJ whole genome shotgun (WGS) entry which is preliminary data.</text>
</comment>
<reference evidence="2 3" key="1">
    <citation type="journal article" date="2015" name="Genome Biol. Evol.">
        <title>Comparative Genomics of a Bacterivorous Green Alga Reveals Evolutionary Causalities and Consequences of Phago-Mixotrophic Mode of Nutrition.</title>
        <authorList>
            <person name="Burns J.A."/>
            <person name="Paasch A."/>
            <person name="Narechania A."/>
            <person name="Kim E."/>
        </authorList>
    </citation>
    <scope>NUCLEOTIDE SEQUENCE [LARGE SCALE GENOMIC DNA]</scope>
    <source>
        <strain evidence="2 3">PLY_AMNH</strain>
    </source>
</reference>
<evidence type="ECO:0000313" key="2">
    <source>
        <dbReference type="EMBL" id="KAK3274161.1"/>
    </source>
</evidence>
<gene>
    <name evidence="2" type="ORF">CYMTET_17646</name>
</gene>
<dbReference type="EMBL" id="LGRX02007895">
    <property type="protein sequence ID" value="KAK3274161.1"/>
    <property type="molecule type" value="Genomic_DNA"/>
</dbReference>
<evidence type="ECO:0000313" key="3">
    <source>
        <dbReference type="Proteomes" id="UP001190700"/>
    </source>
</evidence>
<feature type="region of interest" description="Disordered" evidence="1">
    <location>
        <begin position="1"/>
        <end position="24"/>
    </location>
</feature>
<accession>A0AAE0GB16</accession>